<gene>
    <name evidence="2" type="ORF">FHS99_000387</name>
</gene>
<dbReference type="AlphaFoldDB" id="A0A7W9BQ85"/>
<dbReference type="Proteomes" id="UP000546701">
    <property type="component" value="Unassembled WGS sequence"/>
</dbReference>
<proteinExistence type="predicted"/>
<evidence type="ECO:0000256" key="1">
    <source>
        <dbReference type="SAM" id="SignalP"/>
    </source>
</evidence>
<keyword evidence="3" id="KW-1185">Reference proteome</keyword>
<keyword evidence="1" id="KW-0732">Signal</keyword>
<comment type="caution">
    <text evidence="2">The sequence shown here is derived from an EMBL/GenBank/DDBJ whole genome shotgun (WGS) entry which is preliminary data.</text>
</comment>
<evidence type="ECO:0000313" key="3">
    <source>
        <dbReference type="Proteomes" id="UP000546701"/>
    </source>
</evidence>
<dbReference type="OrthoDB" id="9881550at2"/>
<feature type="signal peptide" evidence="1">
    <location>
        <begin position="1"/>
        <end position="19"/>
    </location>
</feature>
<protein>
    <submittedName>
        <fullName evidence="2">Uncharacterized protein</fullName>
    </submittedName>
</protein>
<feature type="chain" id="PRO_5030736435" evidence="1">
    <location>
        <begin position="20"/>
        <end position="140"/>
    </location>
</feature>
<name>A0A7W9BQ85_9SPHN</name>
<accession>A0A7W9BQ85</accession>
<organism evidence="2 3">
    <name type="scientific">Sphingomonas prati</name>
    <dbReference type="NCBI Taxonomy" id="1843237"/>
    <lineage>
        <taxon>Bacteria</taxon>
        <taxon>Pseudomonadati</taxon>
        <taxon>Pseudomonadota</taxon>
        <taxon>Alphaproteobacteria</taxon>
        <taxon>Sphingomonadales</taxon>
        <taxon>Sphingomonadaceae</taxon>
        <taxon>Sphingomonas</taxon>
    </lineage>
</organism>
<evidence type="ECO:0000313" key="2">
    <source>
        <dbReference type="EMBL" id="MBB5727931.1"/>
    </source>
</evidence>
<sequence length="140" mass="15197">MIALLALLLVTTPSIPADAQTCPGGPLFGFIPGTARLDTRTEEVIGAYIANINVPLWRSGWITVTPTVPGQIDGPARQLAERRKMTIARRLRHEGVDADRVRFAVLRFSVPGQDDADVYPSTLSTPRAAWEAHVPPEIAC</sequence>
<dbReference type="EMBL" id="JACIJR010000001">
    <property type="protein sequence ID" value="MBB5727931.1"/>
    <property type="molecule type" value="Genomic_DNA"/>
</dbReference>
<dbReference type="RefSeq" id="WP_157175080.1">
    <property type="nucleotide sequence ID" value="NZ_BMJP01000001.1"/>
</dbReference>
<reference evidence="2 3" key="1">
    <citation type="submission" date="2020-08" db="EMBL/GenBank/DDBJ databases">
        <title>Genomic Encyclopedia of Type Strains, Phase IV (KMG-IV): sequencing the most valuable type-strain genomes for metagenomic binning, comparative biology and taxonomic classification.</title>
        <authorList>
            <person name="Goeker M."/>
        </authorList>
    </citation>
    <scope>NUCLEOTIDE SEQUENCE [LARGE SCALE GENOMIC DNA]</scope>
    <source>
        <strain evidence="2 3">DSM 103336</strain>
    </source>
</reference>